<feature type="chain" id="PRO_5008787922" description="LRRCT domain-containing protein" evidence="4">
    <location>
        <begin position="24"/>
        <end position="229"/>
    </location>
</feature>
<keyword evidence="3" id="KW-0677">Repeat</keyword>
<accession>R7UDN2</accession>
<reference evidence="7" key="1">
    <citation type="submission" date="2012-12" db="EMBL/GenBank/DDBJ databases">
        <authorList>
            <person name="Hellsten U."/>
            <person name="Grimwood J."/>
            <person name="Chapman J.A."/>
            <person name="Shapiro H."/>
            <person name="Aerts A."/>
            <person name="Otillar R.P."/>
            <person name="Terry A.Y."/>
            <person name="Boore J.L."/>
            <person name="Simakov O."/>
            <person name="Marletaz F."/>
            <person name="Cho S.-J."/>
            <person name="Edsinger-Gonzales E."/>
            <person name="Havlak P."/>
            <person name="Kuo D.-H."/>
            <person name="Larsson T."/>
            <person name="Lv J."/>
            <person name="Arendt D."/>
            <person name="Savage R."/>
            <person name="Osoegawa K."/>
            <person name="de Jong P."/>
            <person name="Lindberg D.R."/>
            <person name="Seaver E.C."/>
            <person name="Weisblat D.A."/>
            <person name="Putnam N.H."/>
            <person name="Grigoriev I.V."/>
            <person name="Rokhsar D.S."/>
        </authorList>
    </citation>
    <scope>NUCLEOTIDE SEQUENCE</scope>
    <source>
        <strain evidence="7">I ESC-2004</strain>
    </source>
</reference>
<dbReference type="EMBL" id="KB302615">
    <property type="protein sequence ID" value="ELU04094.1"/>
    <property type="molecule type" value="Genomic_DNA"/>
</dbReference>
<feature type="signal peptide" evidence="4">
    <location>
        <begin position="1"/>
        <end position="23"/>
    </location>
</feature>
<dbReference type="STRING" id="283909.R7UDN2"/>
<name>R7UDN2_CAPTE</name>
<dbReference type="InterPro" id="IPR050328">
    <property type="entry name" value="Dev_Immune_Receptor"/>
</dbReference>
<proteinExistence type="predicted"/>
<evidence type="ECO:0000256" key="1">
    <source>
        <dbReference type="ARBA" id="ARBA00022614"/>
    </source>
</evidence>
<reference evidence="5 7" key="2">
    <citation type="journal article" date="2013" name="Nature">
        <title>Insights into bilaterian evolution from three spiralian genomes.</title>
        <authorList>
            <person name="Simakov O."/>
            <person name="Marletaz F."/>
            <person name="Cho S.J."/>
            <person name="Edsinger-Gonzales E."/>
            <person name="Havlak P."/>
            <person name="Hellsten U."/>
            <person name="Kuo D.H."/>
            <person name="Larsson T."/>
            <person name="Lv J."/>
            <person name="Arendt D."/>
            <person name="Savage R."/>
            <person name="Osoegawa K."/>
            <person name="de Jong P."/>
            <person name="Grimwood J."/>
            <person name="Chapman J.A."/>
            <person name="Shapiro H."/>
            <person name="Aerts A."/>
            <person name="Otillar R.P."/>
            <person name="Terry A.Y."/>
            <person name="Boore J.L."/>
            <person name="Grigoriev I.V."/>
            <person name="Lindberg D.R."/>
            <person name="Seaver E.C."/>
            <person name="Weisblat D.A."/>
            <person name="Putnam N.H."/>
            <person name="Rokhsar D.S."/>
        </authorList>
    </citation>
    <scope>NUCLEOTIDE SEQUENCE</scope>
    <source>
        <strain evidence="5 7">I ESC-2004</strain>
    </source>
</reference>
<dbReference type="PANTHER" id="PTHR24373">
    <property type="entry name" value="SLIT RELATED LEUCINE-RICH REPEAT NEURONAL PROTEIN"/>
    <property type="match status" value="1"/>
</dbReference>
<dbReference type="Proteomes" id="UP000014760">
    <property type="component" value="Unassembled WGS sequence"/>
</dbReference>
<keyword evidence="7" id="KW-1185">Reference proteome</keyword>
<gene>
    <name evidence="5" type="ORF">CAPTEDRAFT_187547</name>
</gene>
<dbReference type="GO" id="GO:0005615">
    <property type="term" value="C:extracellular space"/>
    <property type="evidence" value="ECO:0007669"/>
    <property type="project" value="TreeGrafter"/>
</dbReference>
<evidence type="ECO:0000313" key="6">
    <source>
        <dbReference type="EnsemblMetazoa" id="CapteP187547"/>
    </source>
</evidence>
<protein>
    <recommendedName>
        <fullName evidence="8">LRRCT domain-containing protein</fullName>
    </recommendedName>
</protein>
<dbReference type="EnsemblMetazoa" id="CapteT187547">
    <property type="protein sequence ID" value="CapteP187547"/>
    <property type="gene ID" value="CapteG187547"/>
</dbReference>
<dbReference type="PANTHER" id="PTHR24373:SF261">
    <property type="entry name" value="VASORIN"/>
    <property type="match status" value="1"/>
</dbReference>
<dbReference type="GO" id="GO:0031012">
    <property type="term" value="C:extracellular matrix"/>
    <property type="evidence" value="ECO:0007669"/>
    <property type="project" value="TreeGrafter"/>
</dbReference>
<evidence type="ECO:0000313" key="7">
    <source>
        <dbReference type="Proteomes" id="UP000014760"/>
    </source>
</evidence>
<dbReference type="OrthoDB" id="6107924at2759"/>
<dbReference type="SUPFAM" id="SSF52058">
    <property type="entry name" value="L domain-like"/>
    <property type="match status" value="1"/>
</dbReference>
<organism evidence="5">
    <name type="scientific">Capitella teleta</name>
    <name type="common">Polychaete worm</name>
    <dbReference type="NCBI Taxonomy" id="283909"/>
    <lineage>
        <taxon>Eukaryota</taxon>
        <taxon>Metazoa</taxon>
        <taxon>Spiralia</taxon>
        <taxon>Lophotrochozoa</taxon>
        <taxon>Annelida</taxon>
        <taxon>Polychaeta</taxon>
        <taxon>Sedentaria</taxon>
        <taxon>Scolecida</taxon>
        <taxon>Capitellidae</taxon>
        <taxon>Capitella</taxon>
    </lineage>
</organism>
<evidence type="ECO:0000256" key="3">
    <source>
        <dbReference type="ARBA" id="ARBA00022737"/>
    </source>
</evidence>
<evidence type="ECO:0000256" key="2">
    <source>
        <dbReference type="ARBA" id="ARBA00022729"/>
    </source>
</evidence>
<keyword evidence="2 4" id="KW-0732">Signal</keyword>
<dbReference type="EMBL" id="AMQN01001443">
    <property type="status" value="NOT_ANNOTATED_CDS"/>
    <property type="molecule type" value="Genomic_DNA"/>
</dbReference>
<dbReference type="PROSITE" id="PS51450">
    <property type="entry name" value="LRR"/>
    <property type="match status" value="1"/>
</dbReference>
<reference evidence="6" key="3">
    <citation type="submission" date="2015-06" db="UniProtKB">
        <authorList>
            <consortium name="EnsemblMetazoa"/>
        </authorList>
    </citation>
    <scope>IDENTIFICATION</scope>
</reference>
<sequence length="229" mass="26202">MPDARMLCFWVALCCGFVPFILGDIPANFTDQSLLEVPKNISVATTHLYLDHNYIHTLRKDGLAHLLNLQYLSVQYNQLSIIEKHAFRGTSLNKIVVSNNQLRVFPYLLDISDTLTSFRIVNNGLRVIKEEDLQGLNNLEKLFLSNNDIYKVPDIINILPSLYHLDFANLNMECCDKVFALTFFTNETLDVRLMPCSSPPELVGEIWWNIDPEAINKPCAVYEICVCFI</sequence>
<dbReference type="InterPro" id="IPR001611">
    <property type="entry name" value="Leu-rich_rpt"/>
</dbReference>
<evidence type="ECO:0008006" key="8">
    <source>
        <dbReference type="Google" id="ProtNLM"/>
    </source>
</evidence>
<dbReference type="SMART" id="SM00369">
    <property type="entry name" value="LRR_TYP"/>
    <property type="match status" value="2"/>
</dbReference>
<dbReference type="HOGENOM" id="CLU_074440_1_0_1"/>
<keyword evidence="1" id="KW-0433">Leucine-rich repeat</keyword>
<dbReference type="InterPro" id="IPR003591">
    <property type="entry name" value="Leu-rich_rpt_typical-subtyp"/>
</dbReference>
<dbReference type="InterPro" id="IPR032675">
    <property type="entry name" value="LRR_dom_sf"/>
</dbReference>
<dbReference type="Pfam" id="PF13855">
    <property type="entry name" value="LRR_8"/>
    <property type="match status" value="1"/>
</dbReference>
<evidence type="ECO:0000256" key="4">
    <source>
        <dbReference type="SAM" id="SignalP"/>
    </source>
</evidence>
<evidence type="ECO:0000313" key="5">
    <source>
        <dbReference type="EMBL" id="ELU04094.1"/>
    </source>
</evidence>
<dbReference type="Gene3D" id="3.80.10.10">
    <property type="entry name" value="Ribonuclease Inhibitor"/>
    <property type="match status" value="2"/>
</dbReference>
<dbReference type="AlphaFoldDB" id="R7UDN2"/>